<dbReference type="InterPro" id="IPR007848">
    <property type="entry name" value="Small_mtfrase_dom"/>
</dbReference>
<feature type="domain" description="Methyltransferase small" evidence="1">
    <location>
        <begin position="47"/>
        <end position="123"/>
    </location>
</feature>
<name>N0BP00_9EURY</name>
<dbReference type="GO" id="GO:0032259">
    <property type="term" value="P:methylation"/>
    <property type="evidence" value="ECO:0007669"/>
    <property type="project" value="UniProtKB-KW"/>
</dbReference>
<dbReference type="OrthoDB" id="31271at2157"/>
<keyword evidence="2" id="KW-0489">Methyltransferase</keyword>
<organism evidence="2 3">
    <name type="scientific">Archaeoglobus sulfaticallidus PM70-1</name>
    <dbReference type="NCBI Taxonomy" id="387631"/>
    <lineage>
        <taxon>Archaea</taxon>
        <taxon>Methanobacteriati</taxon>
        <taxon>Methanobacteriota</taxon>
        <taxon>Archaeoglobi</taxon>
        <taxon>Archaeoglobales</taxon>
        <taxon>Archaeoglobaceae</taxon>
        <taxon>Archaeoglobus</taxon>
    </lineage>
</organism>
<dbReference type="Pfam" id="PF05175">
    <property type="entry name" value="MTS"/>
    <property type="match status" value="1"/>
</dbReference>
<dbReference type="InterPro" id="IPR051720">
    <property type="entry name" value="rRNA_MeTrfase/Polyamine_Synth"/>
</dbReference>
<keyword evidence="2" id="KW-0808">Transferase</keyword>
<keyword evidence="3" id="KW-1185">Reference proteome</keyword>
<evidence type="ECO:0000259" key="1">
    <source>
        <dbReference type="Pfam" id="PF05175"/>
    </source>
</evidence>
<dbReference type="HOGENOM" id="CLU_074702_1_0_2"/>
<dbReference type="STRING" id="387631.Asulf_02107"/>
<gene>
    <name evidence="2" type="ORF">Asulf_02107</name>
</gene>
<protein>
    <submittedName>
        <fullName evidence="2">Methyltransferase</fullName>
    </submittedName>
</protein>
<dbReference type="AlphaFoldDB" id="N0BP00"/>
<dbReference type="SUPFAM" id="SSF53335">
    <property type="entry name" value="S-adenosyl-L-methionine-dependent methyltransferases"/>
    <property type="match status" value="1"/>
</dbReference>
<evidence type="ECO:0000313" key="3">
    <source>
        <dbReference type="Proteomes" id="UP000013307"/>
    </source>
</evidence>
<reference evidence="2 3" key="1">
    <citation type="journal article" date="2013" name="Genome Announc.">
        <title>Complete Genome Sequence of the Thermophilic and Facultatively Chemolithoautotrophic Sulfate Reducer Archaeoglobus sulfaticallidus Strain PM70-1T.</title>
        <authorList>
            <person name="Stokke R."/>
            <person name="Hocking W.P."/>
            <person name="Steinsbu B.O."/>
            <person name="Steen I.H."/>
        </authorList>
    </citation>
    <scope>NUCLEOTIDE SEQUENCE [LARGE SCALE GENOMIC DNA]</scope>
    <source>
        <strain evidence="2">PM70-1</strain>
    </source>
</reference>
<dbReference type="GeneID" id="15393741"/>
<accession>N0BP00</accession>
<evidence type="ECO:0000313" key="2">
    <source>
        <dbReference type="EMBL" id="AGK62065.1"/>
    </source>
</evidence>
<dbReference type="KEGG" id="ast:Asulf_02107"/>
<dbReference type="EMBL" id="CP005290">
    <property type="protein sequence ID" value="AGK62065.1"/>
    <property type="molecule type" value="Genomic_DNA"/>
</dbReference>
<sequence length="197" mass="22606">MKKSLEIELEKVSGFEKPKIHLEQYVTPPSLASFIAINARLMGDLVDVLDLGCGTGMISIACSLLSARVVGVDIDMSALKIAKKNAEKFGVDIDLIRADIKSLWLKKRDFTTIMNPPFGIQRRHADRYFILKAFELSEVIYSIHSAGSERFIRKVSEEKGFKITHLWRFEIPLKRTYEFHVKEYKQIAVEVYRLVKI</sequence>
<dbReference type="PANTHER" id="PTHR23290:SF0">
    <property type="entry name" value="RRNA N6-ADENOSINE-METHYLTRANSFERASE METTL5"/>
    <property type="match status" value="1"/>
</dbReference>
<dbReference type="eggNOG" id="arCOG00910">
    <property type="taxonomic scope" value="Archaea"/>
</dbReference>
<dbReference type="CDD" id="cd02440">
    <property type="entry name" value="AdoMet_MTases"/>
    <property type="match status" value="1"/>
</dbReference>
<dbReference type="Proteomes" id="UP000013307">
    <property type="component" value="Chromosome"/>
</dbReference>
<dbReference type="Gene3D" id="3.40.50.150">
    <property type="entry name" value="Vaccinia Virus protein VP39"/>
    <property type="match status" value="1"/>
</dbReference>
<dbReference type="RefSeq" id="WP_015591661.1">
    <property type="nucleotide sequence ID" value="NC_021169.1"/>
</dbReference>
<dbReference type="InterPro" id="IPR029063">
    <property type="entry name" value="SAM-dependent_MTases_sf"/>
</dbReference>
<dbReference type="PANTHER" id="PTHR23290">
    <property type="entry name" value="RRNA N6-ADENOSINE-METHYLTRANSFERASE METTL5"/>
    <property type="match status" value="1"/>
</dbReference>
<proteinExistence type="predicted"/>
<dbReference type="GO" id="GO:0008168">
    <property type="term" value="F:methyltransferase activity"/>
    <property type="evidence" value="ECO:0007669"/>
    <property type="project" value="UniProtKB-KW"/>
</dbReference>